<feature type="signal peptide" evidence="3">
    <location>
        <begin position="1"/>
        <end position="21"/>
    </location>
</feature>
<sequence length="600" mass="70049">MLRKHILLVFITLFSVAIVVAQGADKKQLNLGDDYYKRGEFKKALLIYSKLYEAKPYSYTYVYKMVDTYQQLEEYDKAQEVLEKRIVKNRAPIMLVELGYNYQLKDSIVKAEALYNEAIDALEERPTYIYGIGQRFEKHSLLHQAIKGYKKATQLLPEKNFSVQLARIYGDLGDIKNMFSSYIDYVAYKPNTLNNIKRNFSQFVSENKDNENNKILRTLLLKRLQTNPDAYWYELLSWLYVQERQYSKSFVQEKALYKRNPESLERIIDLAITASDDADEEIAINIFNYILETSQERDVILLAHQSILEIKTENASKKELEAINNKYLSLFETYGKFESTLALQLSYGQFLAFSFEQPKQASEFLKASYKLDISPYQEALVKLKLADILVLQEKFNEALIFYTQIKANLKNSTIAQEAAYKIAKTSYYKGDFDWAESQLKVLKASTSQLIANDALDLKLLISDNKWDDTTQTALKYYAKADLLAFQNKTEDAIKLLDKVLTEHNGESIIDQALFTQAKLHEKQNQYEKAEANYQKIIADYREDIFIDDAYYYLAELYNLHLARPEEAKSLYEKIIFNHEDSIYFVEARKKFRMLRGDTIN</sequence>
<feature type="chain" id="PRO_5045677624" description="Tetratricopeptide repeat protein" evidence="3">
    <location>
        <begin position="22"/>
        <end position="600"/>
    </location>
</feature>
<organism evidence="4 5">
    <name type="scientific">Winogradskyella haliclonae</name>
    <dbReference type="NCBI Taxonomy" id="2048558"/>
    <lineage>
        <taxon>Bacteria</taxon>
        <taxon>Pseudomonadati</taxon>
        <taxon>Bacteroidota</taxon>
        <taxon>Flavobacteriia</taxon>
        <taxon>Flavobacteriales</taxon>
        <taxon>Flavobacteriaceae</taxon>
        <taxon>Winogradskyella</taxon>
    </lineage>
</organism>
<dbReference type="Pfam" id="PF13174">
    <property type="entry name" value="TPR_6"/>
    <property type="match status" value="1"/>
</dbReference>
<evidence type="ECO:0008006" key="6">
    <source>
        <dbReference type="Google" id="ProtNLM"/>
    </source>
</evidence>
<protein>
    <recommendedName>
        <fullName evidence="6">Tetratricopeptide repeat protein</fullName>
    </recommendedName>
</protein>
<dbReference type="PROSITE" id="PS50005">
    <property type="entry name" value="TPR"/>
    <property type="match status" value="2"/>
</dbReference>
<name>A0ABQ2BUB9_9FLAO</name>
<dbReference type="Proteomes" id="UP000624701">
    <property type="component" value="Unassembled WGS sequence"/>
</dbReference>
<dbReference type="PANTHER" id="PTHR12558:SF13">
    <property type="entry name" value="CELL DIVISION CYCLE PROTEIN 27 HOMOLOG"/>
    <property type="match status" value="1"/>
</dbReference>
<feature type="coiled-coil region" evidence="2">
    <location>
        <begin position="512"/>
        <end position="539"/>
    </location>
</feature>
<gene>
    <name evidence="4" type="ORF">GCM10011444_03440</name>
</gene>
<keyword evidence="1" id="KW-0802">TPR repeat</keyword>
<dbReference type="InterPro" id="IPR011990">
    <property type="entry name" value="TPR-like_helical_dom_sf"/>
</dbReference>
<evidence type="ECO:0000256" key="2">
    <source>
        <dbReference type="SAM" id="Coils"/>
    </source>
</evidence>
<comment type="caution">
    <text evidence="4">The sequence shown here is derived from an EMBL/GenBank/DDBJ whole genome shotgun (WGS) entry which is preliminary data.</text>
</comment>
<keyword evidence="3" id="KW-0732">Signal</keyword>
<evidence type="ECO:0000256" key="1">
    <source>
        <dbReference type="PROSITE-ProRule" id="PRU00339"/>
    </source>
</evidence>
<evidence type="ECO:0000313" key="4">
    <source>
        <dbReference type="EMBL" id="GGI56035.1"/>
    </source>
</evidence>
<evidence type="ECO:0000256" key="3">
    <source>
        <dbReference type="SAM" id="SignalP"/>
    </source>
</evidence>
<feature type="repeat" description="TPR" evidence="1">
    <location>
        <begin position="126"/>
        <end position="159"/>
    </location>
</feature>
<dbReference type="InterPro" id="IPR019734">
    <property type="entry name" value="TPR_rpt"/>
</dbReference>
<dbReference type="SMART" id="SM00028">
    <property type="entry name" value="TPR"/>
    <property type="match status" value="6"/>
</dbReference>
<dbReference type="EMBL" id="BMDQ01000001">
    <property type="protein sequence ID" value="GGI56035.1"/>
    <property type="molecule type" value="Genomic_DNA"/>
</dbReference>
<evidence type="ECO:0000313" key="5">
    <source>
        <dbReference type="Proteomes" id="UP000624701"/>
    </source>
</evidence>
<proteinExistence type="predicted"/>
<accession>A0ABQ2BUB9</accession>
<reference evidence="5" key="1">
    <citation type="journal article" date="2019" name="Int. J. Syst. Evol. Microbiol.">
        <title>The Global Catalogue of Microorganisms (GCM) 10K type strain sequencing project: providing services to taxonomists for standard genome sequencing and annotation.</title>
        <authorList>
            <consortium name="The Broad Institute Genomics Platform"/>
            <consortium name="The Broad Institute Genome Sequencing Center for Infectious Disease"/>
            <person name="Wu L."/>
            <person name="Ma J."/>
        </authorList>
    </citation>
    <scope>NUCLEOTIDE SEQUENCE [LARGE SCALE GENOMIC DNA]</scope>
    <source>
        <strain evidence="5">CCM 8681</strain>
    </source>
</reference>
<dbReference type="SUPFAM" id="SSF48452">
    <property type="entry name" value="TPR-like"/>
    <property type="match status" value="3"/>
</dbReference>
<dbReference type="Pfam" id="PF13432">
    <property type="entry name" value="TPR_16"/>
    <property type="match status" value="1"/>
</dbReference>
<keyword evidence="2" id="KW-0175">Coiled coil</keyword>
<feature type="repeat" description="TPR" evidence="1">
    <location>
        <begin position="25"/>
        <end position="58"/>
    </location>
</feature>
<keyword evidence="5" id="KW-1185">Reference proteome</keyword>
<dbReference type="Gene3D" id="1.25.40.10">
    <property type="entry name" value="Tetratricopeptide repeat domain"/>
    <property type="match status" value="3"/>
</dbReference>
<dbReference type="PANTHER" id="PTHR12558">
    <property type="entry name" value="CELL DIVISION CYCLE 16,23,27"/>
    <property type="match status" value="1"/>
</dbReference>